<evidence type="ECO:0000313" key="3">
    <source>
        <dbReference type="Proteomes" id="UP000298340"/>
    </source>
</evidence>
<protein>
    <submittedName>
        <fullName evidence="2">Hydrolase</fullName>
    </submittedName>
</protein>
<dbReference type="EMBL" id="QWDN01000210">
    <property type="protein sequence ID" value="TEB41460.1"/>
    <property type="molecule type" value="Genomic_DNA"/>
</dbReference>
<dbReference type="Proteomes" id="UP000298340">
    <property type="component" value="Unassembled WGS sequence"/>
</dbReference>
<organism evidence="2 3">
    <name type="scientific">Flavobacterium circumlabens</name>
    <dbReference type="NCBI Taxonomy" id="2133765"/>
    <lineage>
        <taxon>Bacteria</taxon>
        <taxon>Pseudomonadati</taxon>
        <taxon>Bacteroidota</taxon>
        <taxon>Flavobacteriia</taxon>
        <taxon>Flavobacteriales</taxon>
        <taxon>Flavobacteriaceae</taxon>
        <taxon>Flavobacterium</taxon>
    </lineage>
</organism>
<dbReference type="InterPro" id="IPR045670">
    <property type="entry name" value="DUF5916"/>
</dbReference>
<evidence type="ECO:0000259" key="1">
    <source>
        <dbReference type="Pfam" id="PF19313"/>
    </source>
</evidence>
<feature type="non-terminal residue" evidence="2">
    <location>
        <position position="1"/>
    </location>
</feature>
<proteinExistence type="predicted"/>
<keyword evidence="2" id="KW-0378">Hydrolase</keyword>
<sequence length="169" mass="19012">ILIPDFGQAKYDDQILNLGPFEQQFNENRAFFTEGTDLFNKGKMFYSRRIGGKPSVEPDLKDNEEIIENPQNVNLINALKVSGRTKKGLGVGILNAVTEKTFATIKDTVTGETRKAIIEPLMNYNVLVLDQRFRKNSSVTFINTNVTRNGHFRDSNVSGLAWDLNTKAN</sequence>
<name>A0A4Y7U4V4_9FLAO</name>
<dbReference type="AlphaFoldDB" id="A0A4Y7U4V4"/>
<evidence type="ECO:0000313" key="2">
    <source>
        <dbReference type="EMBL" id="TEB41460.1"/>
    </source>
</evidence>
<dbReference type="Pfam" id="PF19313">
    <property type="entry name" value="DUF5916"/>
    <property type="match status" value="1"/>
</dbReference>
<reference evidence="2 3" key="1">
    <citation type="journal article" date="2018" name="Syst. Appl. Microbiol.">
        <title>Flavobacterium circumlabens sp. nov. and Flavobacterium cupreum sp. nov., two psychrotrophic species isolated from Antarctic environmental samples.</title>
        <authorList>
            <person name="Kralova S."/>
            <person name="Busse H.J."/>
            <person name="Svec P."/>
            <person name="Maslanova I."/>
            <person name="Stankova E."/>
            <person name="Bartak M."/>
            <person name="Sedlacek I."/>
        </authorList>
    </citation>
    <scope>NUCLEOTIDE SEQUENCE [LARGE SCALE GENOMIC DNA]</scope>
    <source>
        <strain evidence="2 3">CCM 8828</strain>
    </source>
</reference>
<gene>
    <name evidence="2" type="ORF">D0809_25410</name>
</gene>
<accession>A0A4Y7U4V4</accession>
<dbReference type="GO" id="GO:0016787">
    <property type="term" value="F:hydrolase activity"/>
    <property type="evidence" value="ECO:0007669"/>
    <property type="project" value="UniProtKB-KW"/>
</dbReference>
<comment type="caution">
    <text evidence="2">The sequence shown here is derived from an EMBL/GenBank/DDBJ whole genome shotgun (WGS) entry which is preliminary data.</text>
</comment>
<dbReference type="RefSeq" id="WP_238698823.1">
    <property type="nucleotide sequence ID" value="NZ_QWDN01000210.1"/>
</dbReference>
<feature type="non-terminal residue" evidence="2">
    <location>
        <position position="169"/>
    </location>
</feature>
<feature type="domain" description="DUF5916" evidence="1">
    <location>
        <begin position="1"/>
        <end position="169"/>
    </location>
</feature>